<dbReference type="PROSITE" id="PS50198">
    <property type="entry name" value="PPIC_PPIASE_2"/>
    <property type="match status" value="2"/>
</dbReference>
<dbReference type="EMBL" id="JQZV01000003">
    <property type="protein sequence ID" value="KGN93267.1"/>
    <property type="molecule type" value="Genomic_DNA"/>
</dbReference>
<gene>
    <name evidence="5" type="ORF">HQ43_01020</name>
</gene>
<dbReference type="GO" id="GO:0016853">
    <property type="term" value="F:isomerase activity"/>
    <property type="evidence" value="ECO:0007669"/>
    <property type="project" value="UniProtKB-KW"/>
</dbReference>
<dbReference type="InterPro" id="IPR050280">
    <property type="entry name" value="OMP_Chaperone_SurA"/>
</dbReference>
<dbReference type="Proteomes" id="UP000030101">
    <property type="component" value="Unassembled WGS sequence"/>
</dbReference>
<dbReference type="InterPro" id="IPR027304">
    <property type="entry name" value="Trigger_fact/SurA_dom_sf"/>
</dbReference>
<keyword evidence="6" id="KW-1185">Reference proteome</keyword>
<dbReference type="InterPro" id="IPR023058">
    <property type="entry name" value="PPIase_PpiC_CS"/>
</dbReference>
<proteinExistence type="predicted"/>
<accession>A0ABR4XMX9</accession>
<keyword evidence="2 5" id="KW-0413">Isomerase</keyword>
<comment type="caution">
    <text evidence="5">The sequence shown here is derived from an EMBL/GenBank/DDBJ whole genome shotgun (WGS) entry which is preliminary data.</text>
</comment>
<feature type="signal peptide" evidence="3">
    <location>
        <begin position="1"/>
        <end position="20"/>
    </location>
</feature>
<dbReference type="PANTHER" id="PTHR47637">
    <property type="entry name" value="CHAPERONE SURA"/>
    <property type="match status" value="1"/>
</dbReference>
<evidence type="ECO:0000313" key="5">
    <source>
        <dbReference type="EMBL" id="KGN93267.1"/>
    </source>
</evidence>
<reference evidence="5 6" key="1">
    <citation type="submission" date="2014-08" db="EMBL/GenBank/DDBJ databases">
        <title>Porphyromonas canoris strain:OH2762 Genome sequencing.</title>
        <authorList>
            <person name="Wallis C."/>
            <person name="Deusch O."/>
            <person name="O'Flynn C."/>
            <person name="Davis I."/>
            <person name="Jospin G."/>
            <person name="Darling A.E."/>
            <person name="Coil D.A."/>
            <person name="Alexiev A."/>
            <person name="Horsfall A."/>
            <person name="Kirkwood N."/>
            <person name="Harris S."/>
            <person name="Eisen J.A."/>
        </authorList>
    </citation>
    <scope>NUCLEOTIDE SEQUENCE [LARGE SCALE GENOMIC DNA]</scope>
    <source>
        <strain evidence="6">COT-108 OH2762</strain>
    </source>
</reference>
<name>A0ABR4XMX9_9PORP</name>
<evidence type="ECO:0000313" key="6">
    <source>
        <dbReference type="Proteomes" id="UP000030101"/>
    </source>
</evidence>
<dbReference type="InterPro" id="IPR046357">
    <property type="entry name" value="PPIase_dom_sf"/>
</dbReference>
<feature type="chain" id="PRO_5045834001" evidence="3">
    <location>
        <begin position="21"/>
        <end position="456"/>
    </location>
</feature>
<dbReference type="PANTHER" id="PTHR47637:SF1">
    <property type="entry name" value="CHAPERONE SURA"/>
    <property type="match status" value="1"/>
</dbReference>
<keyword evidence="2" id="KW-0697">Rotamase</keyword>
<dbReference type="SUPFAM" id="SSF109998">
    <property type="entry name" value="Triger factor/SurA peptide-binding domain-like"/>
    <property type="match status" value="1"/>
</dbReference>
<dbReference type="Gene3D" id="3.10.50.40">
    <property type="match status" value="2"/>
</dbReference>
<evidence type="ECO:0000256" key="2">
    <source>
        <dbReference type="PROSITE-ProRule" id="PRU00278"/>
    </source>
</evidence>
<feature type="domain" description="PpiC" evidence="4">
    <location>
        <begin position="275"/>
        <end position="392"/>
    </location>
</feature>
<dbReference type="PROSITE" id="PS01096">
    <property type="entry name" value="PPIC_PPIASE_1"/>
    <property type="match status" value="1"/>
</dbReference>
<dbReference type="InterPro" id="IPR000297">
    <property type="entry name" value="PPIase_PpiC"/>
</dbReference>
<protein>
    <submittedName>
        <fullName evidence="5">Peptidylprolyl isomerase</fullName>
    </submittedName>
</protein>
<evidence type="ECO:0000259" key="4">
    <source>
        <dbReference type="PROSITE" id="PS50198"/>
    </source>
</evidence>
<keyword evidence="1 3" id="KW-0732">Signal</keyword>
<feature type="domain" description="PpiC" evidence="4">
    <location>
        <begin position="171"/>
        <end position="272"/>
    </location>
</feature>
<dbReference type="SUPFAM" id="SSF54534">
    <property type="entry name" value="FKBP-like"/>
    <property type="match status" value="2"/>
</dbReference>
<dbReference type="Pfam" id="PF00639">
    <property type="entry name" value="Rotamase"/>
    <property type="match status" value="2"/>
</dbReference>
<evidence type="ECO:0000256" key="3">
    <source>
        <dbReference type="SAM" id="SignalP"/>
    </source>
</evidence>
<evidence type="ECO:0000256" key="1">
    <source>
        <dbReference type="ARBA" id="ARBA00022729"/>
    </source>
</evidence>
<sequence length="456" mass="51930">MKWIMWSLGVSMLFSLQLHAQKRTIIDEIAWVVGDETILLSDIENQLIYLKQSGSKVDGDPMCFIPEQMAIQKLFLRQAKIDSISPNESMVIQAAERWISQKINEVGGKERLEELLGRTISQIREERRKALREESVVQQVQQTIMGNIKVSPSEVNRFYEKVNKDSLPFMPETVEVQIVTIKPKVSVEEIDKIKAKLRLYAAEVNAGKRDFSLLARLYSQDKGSALKGGELGFYGKAELEPEFANVAFSMDPKKVSRIVQTRYGYHIMQFIEKKGDLVNVRHIMLRPSPSEEAVTAATARLDSIAHKIAVDSLSFADAARYLSYDEDTRNNSGVMVNNKASGSGHLQGTAQFQMEDLPQEIGPIVSKMKEGEVSQPFTLEDKDGNTVVAIVKLRKRNPGHRANVSQDFQIIKDFVLREKQQQALNKWIQEKQAETYIKINPKWRHCKFIYPGWIKE</sequence>
<organism evidence="5 6">
    <name type="scientific">Porphyromonas canoris</name>
    <dbReference type="NCBI Taxonomy" id="36875"/>
    <lineage>
        <taxon>Bacteria</taxon>
        <taxon>Pseudomonadati</taxon>
        <taxon>Bacteroidota</taxon>
        <taxon>Bacteroidia</taxon>
        <taxon>Bacteroidales</taxon>
        <taxon>Porphyromonadaceae</taxon>
        <taxon>Porphyromonas</taxon>
    </lineage>
</organism>